<evidence type="ECO:0000259" key="2">
    <source>
        <dbReference type="SMART" id="SM00382"/>
    </source>
</evidence>
<dbReference type="InterPro" id="IPR004482">
    <property type="entry name" value="Mg_chelat-rel"/>
</dbReference>
<organism evidence="3 4">
    <name type="scientific">Clostridium scindens (strain ATCC 35704 / DSM 5676 / VPI 13733 / 19)</name>
    <dbReference type="NCBI Taxonomy" id="411468"/>
    <lineage>
        <taxon>Bacteria</taxon>
        <taxon>Bacillati</taxon>
        <taxon>Bacillota</taxon>
        <taxon>Clostridia</taxon>
        <taxon>Lachnospirales</taxon>
        <taxon>Lachnospiraceae</taxon>
    </lineage>
</organism>
<dbReference type="Gene3D" id="3.40.50.300">
    <property type="entry name" value="P-loop containing nucleotide triphosphate hydrolases"/>
    <property type="match status" value="1"/>
</dbReference>
<dbReference type="Pfam" id="PF13335">
    <property type="entry name" value="Mg_chelatase_C"/>
    <property type="match status" value="1"/>
</dbReference>
<dbReference type="EMBL" id="CP036170">
    <property type="protein sequence ID" value="QBF76146.1"/>
    <property type="molecule type" value="Genomic_DNA"/>
</dbReference>
<evidence type="ECO:0000256" key="1">
    <source>
        <dbReference type="ARBA" id="ARBA00006354"/>
    </source>
</evidence>
<accession>A0A494WX29</accession>
<dbReference type="InterPro" id="IPR025158">
    <property type="entry name" value="Mg_chelat-rel_C"/>
</dbReference>
<protein>
    <submittedName>
        <fullName evidence="3">Competence protein ComM</fullName>
    </submittedName>
</protein>
<dbReference type="RefSeq" id="WP_009248642.1">
    <property type="nucleotide sequence ID" value="NZ_CP036170.1"/>
</dbReference>
<dbReference type="Pfam" id="PF13541">
    <property type="entry name" value="ChlI"/>
    <property type="match status" value="1"/>
</dbReference>
<gene>
    <name evidence="3" type="primary">comM</name>
    <name evidence="3" type="ORF">HDCHBGLK_03563</name>
</gene>
<dbReference type="InterPro" id="IPR020568">
    <property type="entry name" value="Ribosomal_Su5_D2-typ_SF"/>
</dbReference>
<dbReference type="Pfam" id="PF01078">
    <property type="entry name" value="Mg_chelatase"/>
    <property type="match status" value="1"/>
</dbReference>
<keyword evidence="4" id="KW-1185">Reference proteome</keyword>
<dbReference type="OrthoDB" id="9813147at2"/>
<evidence type="ECO:0000313" key="4">
    <source>
        <dbReference type="Proteomes" id="UP000289664"/>
    </source>
</evidence>
<dbReference type="SUPFAM" id="SSF52540">
    <property type="entry name" value="P-loop containing nucleoside triphosphate hydrolases"/>
    <property type="match status" value="1"/>
</dbReference>
<dbReference type="GeneID" id="62697740"/>
<dbReference type="SMART" id="SM00382">
    <property type="entry name" value="AAA"/>
    <property type="match status" value="1"/>
</dbReference>
<dbReference type="SUPFAM" id="SSF54211">
    <property type="entry name" value="Ribosomal protein S5 domain 2-like"/>
    <property type="match status" value="1"/>
</dbReference>
<dbReference type="AlphaFoldDB" id="A0A494WX29"/>
<dbReference type="InterPro" id="IPR045006">
    <property type="entry name" value="CHLI-like"/>
</dbReference>
<dbReference type="Proteomes" id="UP000289664">
    <property type="component" value="Chromosome"/>
</dbReference>
<dbReference type="KEGG" id="csci:HDCHBGLK_03563"/>
<dbReference type="InterPro" id="IPR003593">
    <property type="entry name" value="AAA+_ATPase"/>
</dbReference>
<name>A0A494WX29_CLOS5</name>
<comment type="similarity">
    <text evidence="1">Belongs to the Mg-chelatase subunits D/I family. ComM subfamily.</text>
</comment>
<dbReference type="InterPro" id="IPR014721">
    <property type="entry name" value="Ribsml_uS5_D2-typ_fold_subgr"/>
</dbReference>
<dbReference type="InterPro" id="IPR027417">
    <property type="entry name" value="P-loop_NTPase"/>
</dbReference>
<sequence length="511" mass="56562">MAFHTVLSASIQGLHVEMVHVEADVSNGLPMFHMVGYLSAEVKEASERVRTAIRNAGIQIPARKVVVNLAPATVRKKGASFDLPIALAVMAALGEIEGEELERTLVIGELGLDGRVQEVPGILPIVLEARRAGCRTCILPIRNAPEGALVEGIRILGVRHLKEACDYLNGEVALKEEVRQDGKMEGGREELSVDFGDIQGQEAVKRAAEVAAAGGHNLLMVGPPGSGKSMLAKRIPTILPPPTPEESIEITKIYSVLGMVDRERPLITGRPVRSVHHTVTKAALIGGGLVPVPGEISLAHEGVLFLDELAEFQKNVLEVLRQPLEEKQIRIARSHGTYVFPANFILVAAMNPCPCGNYPNLEKCTCTPGQIRHYLGRISQPFLDRMDLCIETPRIKYEALSVRKPQESSKEVRKRVVKTRNIQNMRYAETGITSNALLGVRELEKYCQLGDNEERLMKRAYLAMGLTARTYHKILRVARTIADMEESERIREHHLKEAISYRTIDKKYWGR</sequence>
<dbReference type="NCBIfam" id="TIGR00368">
    <property type="entry name" value="YifB family Mg chelatase-like AAA ATPase"/>
    <property type="match status" value="1"/>
</dbReference>
<dbReference type="GO" id="GO:0005524">
    <property type="term" value="F:ATP binding"/>
    <property type="evidence" value="ECO:0007669"/>
    <property type="project" value="InterPro"/>
</dbReference>
<dbReference type="Gene3D" id="3.30.230.10">
    <property type="match status" value="1"/>
</dbReference>
<reference evidence="3 4" key="1">
    <citation type="journal article" date="2019" name="Appl. Environ. Microbiol.">
        <title>Clostridium scindens ATCC 35704: integration of nutritional requirements, the complete genome sequence, and global transcriptional responses to bile acids.</title>
        <authorList>
            <person name="Devendran S."/>
            <person name="Shrestha R."/>
            <person name="Alves J.M.P."/>
            <person name="Wolf P.G."/>
            <person name="Ly L."/>
            <person name="Hernandez A.G."/>
            <person name="Mendez-Garcia C."/>
            <person name="Inboden A."/>
            <person name="Wiley J."/>
            <person name="Paul O."/>
            <person name="Allen A."/>
            <person name="Springer E."/>
            <person name="Wright C.L."/>
            <person name="Fields C.J."/>
            <person name="Daniel S.L."/>
            <person name="Ridlon J.M."/>
        </authorList>
    </citation>
    <scope>NUCLEOTIDE SEQUENCE [LARGE SCALE GENOMIC DNA]</scope>
    <source>
        <strain evidence="3 4">ATCC 35704</strain>
    </source>
</reference>
<dbReference type="InterPro" id="IPR000523">
    <property type="entry name" value="Mg_chelatse_chII-like_cat_dom"/>
</dbReference>
<dbReference type="PANTHER" id="PTHR32039:SF7">
    <property type="entry name" value="COMPETENCE PROTEIN COMM"/>
    <property type="match status" value="1"/>
</dbReference>
<proteinExistence type="inferred from homology"/>
<feature type="domain" description="AAA+ ATPase" evidence="2">
    <location>
        <begin position="214"/>
        <end position="396"/>
    </location>
</feature>
<dbReference type="PANTHER" id="PTHR32039">
    <property type="entry name" value="MAGNESIUM-CHELATASE SUBUNIT CHLI"/>
    <property type="match status" value="1"/>
</dbReference>
<evidence type="ECO:0000313" key="3">
    <source>
        <dbReference type="EMBL" id="QBF76146.1"/>
    </source>
</evidence>